<dbReference type="InterPro" id="IPR055348">
    <property type="entry name" value="DctQ"/>
</dbReference>
<gene>
    <name evidence="11" type="ORF">BN997_00288</name>
</gene>
<dbReference type="STRING" id="545501.BN997_00288"/>
<dbReference type="InterPro" id="IPR007387">
    <property type="entry name" value="TRAP_DctQ"/>
</dbReference>
<dbReference type="Proteomes" id="UP000040453">
    <property type="component" value="Unassembled WGS sequence"/>
</dbReference>
<dbReference type="OrthoDB" id="2880765at2"/>
<keyword evidence="4" id="KW-0997">Cell inner membrane</keyword>
<evidence type="ECO:0000256" key="7">
    <source>
        <dbReference type="ARBA" id="ARBA00023136"/>
    </source>
</evidence>
<keyword evidence="7 9" id="KW-0472">Membrane</keyword>
<dbReference type="AlphaFoldDB" id="A0A0A1M5B5"/>
<dbReference type="Pfam" id="PF04290">
    <property type="entry name" value="DctQ"/>
    <property type="match status" value="1"/>
</dbReference>
<keyword evidence="3" id="KW-1003">Cell membrane</keyword>
<dbReference type="PANTHER" id="PTHR35011:SF2">
    <property type="entry name" value="2,3-DIKETO-L-GULONATE TRAP TRANSPORTER SMALL PERMEASE PROTEIN YIAM"/>
    <property type="match status" value="1"/>
</dbReference>
<feature type="domain" description="Tripartite ATP-independent periplasmic transporters DctQ component" evidence="10">
    <location>
        <begin position="27"/>
        <end position="155"/>
    </location>
</feature>
<evidence type="ECO:0000256" key="5">
    <source>
        <dbReference type="ARBA" id="ARBA00022692"/>
    </source>
</evidence>
<evidence type="ECO:0000256" key="2">
    <source>
        <dbReference type="ARBA" id="ARBA00022448"/>
    </source>
</evidence>
<organism evidence="11 12">
    <name type="scientific">Oceanobacillus oncorhynchi</name>
    <dbReference type="NCBI Taxonomy" id="545501"/>
    <lineage>
        <taxon>Bacteria</taxon>
        <taxon>Bacillati</taxon>
        <taxon>Bacillota</taxon>
        <taxon>Bacilli</taxon>
        <taxon>Bacillales</taxon>
        <taxon>Bacillaceae</taxon>
        <taxon>Oceanobacillus</taxon>
    </lineage>
</organism>
<keyword evidence="6 9" id="KW-1133">Transmembrane helix</keyword>
<evidence type="ECO:0000256" key="1">
    <source>
        <dbReference type="ARBA" id="ARBA00004429"/>
    </source>
</evidence>
<evidence type="ECO:0000313" key="11">
    <source>
        <dbReference type="EMBL" id="CEI80485.1"/>
    </source>
</evidence>
<evidence type="ECO:0000256" key="8">
    <source>
        <dbReference type="ARBA" id="ARBA00038436"/>
    </source>
</evidence>
<comment type="subcellular location">
    <subcellularLocation>
        <location evidence="1">Cell inner membrane</location>
        <topology evidence="1">Multi-pass membrane protein</topology>
    </subcellularLocation>
</comment>
<feature type="transmembrane region" description="Helical" evidence="9">
    <location>
        <begin position="131"/>
        <end position="156"/>
    </location>
</feature>
<comment type="similarity">
    <text evidence="8">Belongs to the TRAP transporter small permease family.</text>
</comment>
<dbReference type="GO" id="GO:0015740">
    <property type="term" value="P:C4-dicarboxylate transport"/>
    <property type="evidence" value="ECO:0007669"/>
    <property type="project" value="TreeGrafter"/>
</dbReference>
<dbReference type="RefSeq" id="WP_052484858.1">
    <property type="nucleotide sequence ID" value="NZ_CAXOIH010000004.1"/>
</dbReference>
<dbReference type="GO" id="GO:0022857">
    <property type="term" value="F:transmembrane transporter activity"/>
    <property type="evidence" value="ECO:0007669"/>
    <property type="project" value="TreeGrafter"/>
</dbReference>
<evidence type="ECO:0000256" key="9">
    <source>
        <dbReference type="SAM" id="Phobius"/>
    </source>
</evidence>
<evidence type="ECO:0000256" key="3">
    <source>
        <dbReference type="ARBA" id="ARBA00022475"/>
    </source>
</evidence>
<dbReference type="PANTHER" id="PTHR35011">
    <property type="entry name" value="2,3-DIKETO-L-GULONATE TRAP TRANSPORTER SMALL PERMEASE PROTEIN YIAM"/>
    <property type="match status" value="1"/>
</dbReference>
<protein>
    <submittedName>
        <fullName evidence="11">2,3-diketo-L-gulonate TRAP transporter small permease protein YiaM</fullName>
    </submittedName>
</protein>
<name>A0A0A1M5B5_9BACI</name>
<proteinExistence type="inferred from homology"/>
<evidence type="ECO:0000256" key="4">
    <source>
        <dbReference type="ARBA" id="ARBA00022519"/>
    </source>
</evidence>
<evidence type="ECO:0000256" key="6">
    <source>
        <dbReference type="ARBA" id="ARBA00022989"/>
    </source>
</evidence>
<evidence type="ECO:0000313" key="12">
    <source>
        <dbReference type="Proteomes" id="UP000040453"/>
    </source>
</evidence>
<feature type="transmembrane region" description="Helical" evidence="9">
    <location>
        <begin position="12"/>
        <end position="33"/>
    </location>
</feature>
<feature type="transmembrane region" description="Helical" evidence="9">
    <location>
        <begin position="93"/>
        <end position="111"/>
    </location>
</feature>
<keyword evidence="5 9" id="KW-0812">Transmembrane</keyword>
<feature type="transmembrane region" description="Helical" evidence="9">
    <location>
        <begin position="45"/>
        <end position="65"/>
    </location>
</feature>
<keyword evidence="12" id="KW-1185">Reference proteome</keyword>
<dbReference type="GO" id="GO:0005886">
    <property type="term" value="C:plasma membrane"/>
    <property type="evidence" value="ECO:0007669"/>
    <property type="project" value="UniProtKB-SubCell"/>
</dbReference>
<dbReference type="EMBL" id="CDGG01000001">
    <property type="protein sequence ID" value="CEI80485.1"/>
    <property type="molecule type" value="Genomic_DNA"/>
</dbReference>
<keyword evidence="2" id="KW-0813">Transport</keyword>
<reference evidence="11 12" key="1">
    <citation type="submission" date="2014-11" db="EMBL/GenBank/DDBJ databases">
        <authorList>
            <person name="Urmite Genomes Urmite Genomes"/>
        </authorList>
    </citation>
    <scope>NUCLEOTIDE SEQUENCE [LARGE SCALE GENOMIC DNA]</scope>
    <source>
        <strain evidence="11 12">Oc5</strain>
    </source>
</reference>
<accession>A0A0A1M5B5</accession>
<sequence length="171" mass="19192">MISKLKPIIDGIFKILLGASNILLVILTLLVAFEVLSRALFNTSLIFVTPLTGVVFPWMVFLAIVGATRNNEHISVNFLLNKLPSKTKKGVKLINKLVMLFFSVLMLFSSYRLSNDVANIMEPIINVSRFWLYFSMVVSFAGSSLVIIAQIVQIILNKDKEEELDDLVNDN</sequence>
<evidence type="ECO:0000259" key="10">
    <source>
        <dbReference type="Pfam" id="PF04290"/>
    </source>
</evidence>